<accession>A0A0M0EDR7</accession>
<dbReference type="STRING" id="33995.KOEU_34310"/>
<name>A0A0M0EDR7_KOMEU</name>
<reference evidence="2" key="1">
    <citation type="submission" date="2015-08" db="EMBL/GenBank/DDBJ databases">
        <title>Draft genome sequence of Komagataeibacter europaeus CECT 8546 a cellulose producer strain from vinegar produced by the traditional method.</title>
        <authorList>
            <person name="Poehlein A."/>
            <person name="Valera M.J."/>
            <person name="Haack F.S."/>
            <person name="Mas A."/>
            <person name="Daniel R."/>
            <person name="Streit W.R."/>
            <person name="Mateo E."/>
        </authorList>
    </citation>
    <scope>NUCLEOTIDE SEQUENCE [LARGE SCALE GENOMIC DNA]</scope>
    <source>
        <strain evidence="2">CECT 8546</strain>
    </source>
</reference>
<organism evidence="2 3">
    <name type="scientific">Komagataeibacter europaeus</name>
    <name type="common">Gluconacetobacter europaeus</name>
    <dbReference type="NCBI Taxonomy" id="33995"/>
    <lineage>
        <taxon>Bacteria</taxon>
        <taxon>Pseudomonadati</taxon>
        <taxon>Pseudomonadota</taxon>
        <taxon>Alphaproteobacteria</taxon>
        <taxon>Acetobacterales</taxon>
        <taxon>Acetobacteraceae</taxon>
        <taxon>Komagataeibacter</taxon>
    </lineage>
</organism>
<dbReference type="AlphaFoldDB" id="A0A0M0EDR7"/>
<comment type="caution">
    <text evidence="2">The sequence shown here is derived from an EMBL/GenBank/DDBJ whole genome shotgun (WGS) entry which is preliminary data.</text>
</comment>
<sequence length="89" mass="9765">MMVTQNRPTHEIMDTDAMMVAFLREYGLSGARERARYHVGRCVEAGLEDDAAFWMRVSNQLETLASSDYGPGNLFTPSGQIGPTAGRPG</sequence>
<dbReference type="RefSeq" id="WP_053324069.1">
    <property type="nucleotide sequence ID" value="NZ_LHUQ01000045.1"/>
</dbReference>
<protein>
    <submittedName>
        <fullName evidence="2">Uncharacterized protein</fullName>
    </submittedName>
</protein>
<evidence type="ECO:0000313" key="3">
    <source>
        <dbReference type="Proteomes" id="UP000037566"/>
    </source>
</evidence>
<gene>
    <name evidence="2" type="ORF">KOEU_34310</name>
</gene>
<keyword evidence="3" id="KW-1185">Reference proteome</keyword>
<evidence type="ECO:0000313" key="2">
    <source>
        <dbReference type="EMBL" id="KON63071.1"/>
    </source>
</evidence>
<dbReference type="EMBL" id="LHUQ01000045">
    <property type="protein sequence ID" value="KON63071.1"/>
    <property type="molecule type" value="Genomic_DNA"/>
</dbReference>
<evidence type="ECO:0000256" key="1">
    <source>
        <dbReference type="SAM" id="MobiDB-lite"/>
    </source>
</evidence>
<dbReference type="PATRIC" id="fig|33995.3.peg.3797"/>
<feature type="region of interest" description="Disordered" evidence="1">
    <location>
        <begin position="68"/>
        <end position="89"/>
    </location>
</feature>
<dbReference type="Proteomes" id="UP000037566">
    <property type="component" value="Unassembled WGS sequence"/>
</dbReference>
<proteinExistence type="predicted"/>